<protein>
    <submittedName>
        <fullName evidence="1">Uncharacterized protein</fullName>
    </submittedName>
</protein>
<proteinExistence type="predicted"/>
<evidence type="ECO:0000313" key="2">
    <source>
        <dbReference type="Proteomes" id="UP000662986"/>
    </source>
</evidence>
<organism evidence="1 2">
    <name type="scientific">Rhodococcus pseudokoreensis</name>
    <dbReference type="NCBI Taxonomy" id="2811421"/>
    <lineage>
        <taxon>Bacteria</taxon>
        <taxon>Bacillati</taxon>
        <taxon>Actinomycetota</taxon>
        <taxon>Actinomycetes</taxon>
        <taxon>Mycobacteriales</taxon>
        <taxon>Nocardiaceae</taxon>
        <taxon>Rhodococcus</taxon>
    </lineage>
</organism>
<sequence length="54" mass="5945">MPDSSAADMDLPLSAGLLPVVDAHRVGRMPRIAEEITDDHDALAGVRYRRWGRS</sequence>
<geneLocation type="plasmid" evidence="1 2">
    <name>unnamed5</name>
</geneLocation>
<gene>
    <name evidence="1" type="ORF">JWS13_00300</name>
</gene>
<accession>A0A974VWF2</accession>
<name>A0A974VWF2_9NOCA</name>
<evidence type="ECO:0000313" key="1">
    <source>
        <dbReference type="EMBL" id="QSE87188.1"/>
    </source>
</evidence>
<dbReference type="Proteomes" id="UP000662986">
    <property type="component" value="Plasmid unnamed5"/>
</dbReference>
<reference evidence="1 2" key="1">
    <citation type="journal article" date="2021" name="Microbiol. Resour. Announc.">
        <title>Complete Genome Sequences of Two Rhodococcus sp. Strains with Large and Linear Chromosomes, Isolated from Apple Rhizosphere.</title>
        <authorList>
            <person name="Benning S."/>
            <person name="Brugnone N."/>
            <person name="Siani R."/>
            <person name="Kublik S."/>
            <person name="Schloter M."/>
            <person name="Rad V."/>
        </authorList>
    </citation>
    <scope>NUCLEOTIDE SEQUENCE [LARGE SCALE GENOMIC DNA]</scope>
    <source>
        <strain evidence="1 2">R79</strain>
    </source>
</reference>
<keyword evidence="2" id="KW-1185">Reference proteome</keyword>
<dbReference type="RefSeq" id="WP_206003919.1">
    <property type="nucleotide sequence ID" value="NZ_CP070614.1"/>
</dbReference>
<keyword evidence="1" id="KW-0614">Plasmid</keyword>
<dbReference type="EMBL" id="CP070614">
    <property type="protein sequence ID" value="QSE87188.1"/>
    <property type="molecule type" value="Genomic_DNA"/>
</dbReference>
<reference evidence="1 2" key="2">
    <citation type="journal article" date="2022" name="Arch. Microbiol.">
        <title>Rhodococcus pseudokoreensis sp. nov. isolated from the rhizosphere of young M26 apple rootstocks.</title>
        <authorList>
            <person name="Kampfer P."/>
            <person name="Glaeser S.P."/>
            <person name="Blom J."/>
            <person name="Wolf J."/>
            <person name="Benning S."/>
            <person name="Schloter M."/>
            <person name="Neumann-Schaal M."/>
        </authorList>
    </citation>
    <scope>NUCLEOTIDE SEQUENCE [LARGE SCALE GENOMIC DNA]</scope>
    <source>
        <strain evidence="1 2">R79</strain>
    </source>
</reference>